<dbReference type="Proteomes" id="UP000295164">
    <property type="component" value="Unassembled WGS sequence"/>
</dbReference>
<keyword evidence="7" id="KW-1185">Reference proteome</keyword>
<feature type="signal peptide" evidence="4">
    <location>
        <begin position="1"/>
        <end position="23"/>
    </location>
</feature>
<dbReference type="RefSeq" id="WP_131851503.1">
    <property type="nucleotide sequence ID" value="NZ_SKFH01000008.1"/>
</dbReference>
<dbReference type="OrthoDB" id="9758917at2"/>
<dbReference type="InterPro" id="IPR001940">
    <property type="entry name" value="Peptidase_S1C"/>
</dbReference>
<dbReference type="GO" id="GO:0004252">
    <property type="term" value="F:serine-type endopeptidase activity"/>
    <property type="evidence" value="ECO:0007669"/>
    <property type="project" value="InterPro"/>
</dbReference>
<evidence type="ECO:0000256" key="1">
    <source>
        <dbReference type="ARBA" id="ARBA00010541"/>
    </source>
</evidence>
<dbReference type="Gene3D" id="2.30.42.10">
    <property type="match status" value="1"/>
</dbReference>
<organism evidence="6 7">
    <name type="scientific">Flaviaesturariibacter aridisoli</name>
    <dbReference type="NCBI Taxonomy" id="2545761"/>
    <lineage>
        <taxon>Bacteria</taxon>
        <taxon>Pseudomonadati</taxon>
        <taxon>Bacteroidota</taxon>
        <taxon>Chitinophagia</taxon>
        <taxon>Chitinophagales</taxon>
        <taxon>Chitinophagaceae</taxon>
        <taxon>Flaviaestuariibacter</taxon>
    </lineage>
</organism>
<protein>
    <submittedName>
        <fullName evidence="6">PDZ domain-containing protein</fullName>
    </submittedName>
</protein>
<dbReference type="Gene3D" id="2.40.10.10">
    <property type="entry name" value="Trypsin-like serine proteases"/>
    <property type="match status" value="2"/>
</dbReference>
<dbReference type="SUPFAM" id="SSF50156">
    <property type="entry name" value="PDZ domain-like"/>
    <property type="match status" value="1"/>
</dbReference>
<reference evidence="6 7" key="1">
    <citation type="submission" date="2019-03" db="EMBL/GenBank/DDBJ databases">
        <authorList>
            <person name="Kim M.K.M."/>
        </authorList>
    </citation>
    <scope>NUCLEOTIDE SEQUENCE [LARGE SCALE GENOMIC DNA]</scope>
    <source>
        <strain evidence="6 7">17J68-15</strain>
    </source>
</reference>
<name>A0A4R4E650_9BACT</name>
<feature type="chain" id="PRO_5020424255" evidence="4">
    <location>
        <begin position="24"/>
        <end position="513"/>
    </location>
</feature>
<evidence type="ECO:0000313" key="7">
    <source>
        <dbReference type="Proteomes" id="UP000295164"/>
    </source>
</evidence>
<dbReference type="InterPro" id="IPR043504">
    <property type="entry name" value="Peptidase_S1_PA_chymotrypsin"/>
</dbReference>
<accession>A0A4R4E650</accession>
<evidence type="ECO:0000313" key="6">
    <source>
        <dbReference type="EMBL" id="TCZ73158.1"/>
    </source>
</evidence>
<dbReference type="InterPro" id="IPR036034">
    <property type="entry name" value="PDZ_sf"/>
</dbReference>
<proteinExistence type="inferred from homology"/>
<dbReference type="AlphaFoldDB" id="A0A4R4E650"/>
<dbReference type="PANTHER" id="PTHR43343">
    <property type="entry name" value="PEPTIDASE S12"/>
    <property type="match status" value="1"/>
</dbReference>
<dbReference type="Pfam" id="PF13365">
    <property type="entry name" value="Trypsin_2"/>
    <property type="match status" value="1"/>
</dbReference>
<comment type="similarity">
    <text evidence="1">Belongs to the peptidase S1C family.</text>
</comment>
<dbReference type="GO" id="GO:0006508">
    <property type="term" value="P:proteolysis"/>
    <property type="evidence" value="ECO:0007669"/>
    <property type="project" value="UniProtKB-KW"/>
</dbReference>
<dbReference type="Pfam" id="PF13180">
    <property type="entry name" value="PDZ_2"/>
    <property type="match status" value="1"/>
</dbReference>
<evidence type="ECO:0000256" key="4">
    <source>
        <dbReference type="SAM" id="SignalP"/>
    </source>
</evidence>
<dbReference type="PRINTS" id="PR00834">
    <property type="entry name" value="PROTEASES2C"/>
</dbReference>
<keyword evidence="2" id="KW-0645">Protease</keyword>
<dbReference type="InterPro" id="IPR001478">
    <property type="entry name" value="PDZ"/>
</dbReference>
<keyword evidence="3" id="KW-0378">Hydrolase</keyword>
<feature type="domain" description="PDZ" evidence="5">
    <location>
        <begin position="302"/>
        <end position="367"/>
    </location>
</feature>
<dbReference type="SUPFAM" id="SSF50494">
    <property type="entry name" value="Trypsin-like serine proteases"/>
    <property type="match status" value="1"/>
</dbReference>
<keyword evidence="4" id="KW-0732">Signal</keyword>
<dbReference type="InterPro" id="IPR051201">
    <property type="entry name" value="Chloro_Bact_Ser_Proteases"/>
</dbReference>
<evidence type="ECO:0000256" key="2">
    <source>
        <dbReference type="ARBA" id="ARBA00022670"/>
    </source>
</evidence>
<gene>
    <name evidence="6" type="ORF">E0486_07340</name>
</gene>
<dbReference type="InterPro" id="IPR009003">
    <property type="entry name" value="Peptidase_S1_PA"/>
</dbReference>
<evidence type="ECO:0000259" key="5">
    <source>
        <dbReference type="Pfam" id="PF13180"/>
    </source>
</evidence>
<sequence>MTFRSSLQSLLLCALLLGGPLLRTEAQTAASTTLEGALSAVVTVAVYETEFGKRSLGFRGGPANAADQAYAKMLDLSGASGSGSGFIINQGGRPLIVTNAHVIEQAADKDGALYVFTINRNKYKARVIGGDSFYDLAILEFLDTPGAEISALDIRTDAAHIGEPVYAIGNPLGEYPYSVSEGIISARNRVRGGLTGKFGFLQTTATVIWGNSGGPLVDAQGRVVGINSQIAFAQQGNQSIWQPQINFALEMPIAKRLIDELLENRIVSRSYFGVELTQKRSAYSPNSREYGYYGRSYPSDPLPIVGKVIEGSPAAALKPYAGYAVTAIDGEAVRNLEEVLGKLEGSKAGQAMTFTLKKDGRTEQVSVTPTALDGTNAARIGEAFLRAASAAYSAEGKNVVLRFGAAGSETKGMNGSLQKGNALDFTAERNPVSLSGDWQALGIGYFQQQGQESMWRVQDLADVGTAARLTGLLGIVDIALFRKGSNPDVSDNYRMKRINLSGNDHQLQQTLWY</sequence>
<dbReference type="EMBL" id="SKFH01000008">
    <property type="protein sequence ID" value="TCZ73158.1"/>
    <property type="molecule type" value="Genomic_DNA"/>
</dbReference>
<evidence type="ECO:0000256" key="3">
    <source>
        <dbReference type="ARBA" id="ARBA00022801"/>
    </source>
</evidence>
<dbReference type="PANTHER" id="PTHR43343:SF3">
    <property type="entry name" value="PROTEASE DO-LIKE 8, CHLOROPLASTIC"/>
    <property type="match status" value="1"/>
</dbReference>
<comment type="caution">
    <text evidence="6">The sequence shown here is derived from an EMBL/GenBank/DDBJ whole genome shotgun (WGS) entry which is preliminary data.</text>
</comment>